<dbReference type="AlphaFoldDB" id="A0A9Q3PJJ7"/>
<name>A0A9Q3PJJ7_9BASI</name>
<feature type="compositionally biased region" description="Polar residues" evidence="1">
    <location>
        <begin position="23"/>
        <end position="38"/>
    </location>
</feature>
<organism evidence="2 3">
    <name type="scientific">Austropuccinia psidii MF-1</name>
    <dbReference type="NCBI Taxonomy" id="1389203"/>
    <lineage>
        <taxon>Eukaryota</taxon>
        <taxon>Fungi</taxon>
        <taxon>Dikarya</taxon>
        <taxon>Basidiomycota</taxon>
        <taxon>Pucciniomycotina</taxon>
        <taxon>Pucciniomycetes</taxon>
        <taxon>Pucciniales</taxon>
        <taxon>Sphaerophragmiaceae</taxon>
        <taxon>Austropuccinia</taxon>
    </lineage>
</organism>
<evidence type="ECO:0000313" key="3">
    <source>
        <dbReference type="Proteomes" id="UP000765509"/>
    </source>
</evidence>
<sequence length="82" mass="8860">MEASIDGKEEHYALNSRMEKKQPSNTQASSTNSPSSQQKKFKCEKVAANSEQGQRQGTSHKTLQPGLQNPKDSSGCHGKSPG</sequence>
<feature type="compositionally biased region" description="Polar residues" evidence="1">
    <location>
        <begin position="49"/>
        <end position="72"/>
    </location>
</feature>
<dbReference type="EMBL" id="AVOT02073225">
    <property type="protein sequence ID" value="MBW0562807.1"/>
    <property type="molecule type" value="Genomic_DNA"/>
</dbReference>
<keyword evidence="3" id="KW-1185">Reference proteome</keyword>
<gene>
    <name evidence="2" type="ORF">O181_102522</name>
</gene>
<feature type="compositionally biased region" description="Basic and acidic residues" evidence="1">
    <location>
        <begin position="1"/>
        <end position="22"/>
    </location>
</feature>
<feature type="region of interest" description="Disordered" evidence="1">
    <location>
        <begin position="1"/>
        <end position="82"/>
    </location>
</feature>
<proteinExistence type="predicted"/>
<dbReference type="Proteomes" id="UP000765509">
    <property type="component" value="Unassembled WGS sequence"/>
</dbReference>
<reference evidence="2" key="1">
    <citation type="submission" date="2021-03" db="EMBL/GenBank/DDBJ databases">
        <title>Draft genome sequence of rust myrtle Austropuccinia psidii MF-1, a brazilian biotype.</title>
        <authorList>
            <person name="Quecine M.C."/>
            <person name="Pachon D.M.R."/>
            <person name="Bonatelli M.L."/>
            <person name="Correr F.H."/>
            <person name="Franceschini L.M."/>
            <person name="Leite T.F."/>
            <person name="Margarido G.R.A."/>
            <person name="Almeida C.A."/>
            <person name="Ferrarezi J.A."/>
            <person name="Labate C.A."/>
        </authorList>
    </citation>
    <scope>NUCLEOTIDE SEQUENCE</scope>
    <source>
        <strain evidence="2">MF-1</strain>
    </source>
</reference>
<evidence type="ECO:0000256" key="1">
    <source>
        <dbReference type="SAM" id="MobiDB-lite"/>
    </source>
</evidence>
<evidence type="ECO:0000313" key="2">
    <source>
        <dbReference type="EMBL" id="MBW0562807.1"/>
    </source>
</evidence>
<accession>A0A9Q3PJJ7</accession>
<protein>
    <submittedName>
        <fullName evidence="2">Uncharacterized protein</fullName>
    </submittedName>
</protein>
<comment type="caution">
    <text evidence="2">The sequence shown here is derived from an EMBL/GenBank/DDBJ whole genome shotgun (WGS) entry which is preliminary data.</text>
</comment>